<evidence type="ECO:0000259" key="2">
    <source>
        <dbReference type="Pfam" id="PF16729"/>
    </source>
</evidence>
<sequence>MKKWRKINIFALMLGLLLLVGCGMRKEAEHDVSKDFTYDKKVEMDQVVEGEEYSVRVTGYKVIRDSENMPALMMYYEFVNSSEEEISPYDLYMDAYQTSKIADGDTELYEADIYDGLLDEEDLTLLNNTFELVEPESQLKCATVWKLRNNKYPLEVEVYSYEEEYLGIIQIDMQKGIAEGSTEI</sequence>
<evidence type="ECO:0000256" key="1">
    <source>
        <dbReference type="ARBA" id="ARBA00022729"/>
    </source>
</evidence>
<dbReference type="GeneID" id="83604705"/>
<name>A0AAW9KB41_CARML</name>
<comment type="caution">
    <text evidence="3">The sequence shown here is derived from an EMBL/GenBank/DDBJ whole genome shotgun (WGS) entry which is preliminary data.</text>
</comment>
<dbReference type="Proteomes" id="UP001290462">
    <property type="component" value="Unassembled WGS sequence"/>
</dbReference>
<feature type="domain" description="DUF5067" evidence="2">
    <location>
        <begin position="29"/>
        <end position="159"/>
    </location>
</feature>
<protein>
    <submittedName>
        <fullName evidence="3">DUF5067 domain-containing protein</fullName>
    </submittedName>
</protein>
<gene>
    <name evidence="3" type="ORF">RAK27_12215</name>
</gene>
<evidence type="ECO:0000313" key="3">
    <source>
        <dbReference type="EMBL" id="MDZ5759418.1"/>
    </source>
</evidence>
<evidence type="ECO:0000313" key="4">
    <source>
        <dbReference type="Proteomes" id="UP001290462"/>
    </source>
</evidence>
<dbReference type="Gene3D" id="2.60.40.1240">
    <property type="match status" value="1"/>
</dbReference>
<proteinExistence type="predicted"/>
<dbReference type="Pfam" id="PF16729">
    <property type="entry name" value="DUF5067"/>
    <property type="match status" value="1"/>
</dbReference>
<reference evidence="3" key="1">
    <citation type="submission" date="2023-08" db="EMBL/GenBank/DDBJ databases">
        <title>Genomic characterization of piscicolin 126 produced by Carnobacterium maltaromaticum CM22 strain isolated from salmon (Salmo salar).</title>
        <authorList>
            <person name="Gonzalez-Gragera E."/>
            <person name="Garcia-Lopez J.D."/>
            <person name="Teso-Perez C."/>
            <person name="Gimenez-Hernandez I."/>
            <person name="Peralta-Sanchez J.M."/>
            <person name="Valdivia E."/>
            <person name="Montalban-Lopez M."/>
            <person name="Martin-Platero A.M."/>
            <person name="Banos A."/>
            <person name="Martinez-Bueno M."/>
        </authorList>
    </citation>
    <scope>NUCLEOTIDE SEQUENCE</scope>
    <source>
        <strain evidence="3">CM22</strain>
    </source>
</reference>
<dbReference type="InterPro" id="IPR029050">
    <property type="entry name" value="Immunoprotect_excell_Ig-like"/>
</dbReference>
<dbReference type="AlphaFoldDB" id="A0AAW9KB41"/>
<dbReference type="InterPro" id="IPR031989">
    <property type="entry name" value="DUF5067"/>
</dbReference>
<accession>A0AAW9KB41</accession>
<dbReference type="RefSeq" id="WP_010052130.1">
    <property type="nucleotide sequence ID" value="NZ_CBCPHT010000010.1"/>
</dbReference>
<dbReference type="EMBL" id="JAVBVO010000003">
    <property type="protein sequence ID" value="MDZ5759418.1"/>
    <property type="molecule type" value="Genomic_DNA"/>
</dbReference>
<keyword evidence="1" id="KW-0732">Signal</keyword>
<organism evidence="3 4">
    <name type="scientific">Carnobacterium maltaromaticum</name>
    <name type="common">Carnobacterium piscicola</name>
    <dbReference type="NCBI Taxonomy" id="2751"/>
    <lineage>
        <taxon>Bacteria</taxon>
        <taxon>Bacillati</taxon>
        <taxon>Bacillota</taxon>
        <taxon>Bacilli</taxon>
        <taxon>Lactobacillales</taxon>
        <taxon>Carnobacteriaceae</taxon>
        <taxon>Carnobacterium</taxon>
    </lineage>
</organism>
<dbReference type="PROSITE" id="PS51257">
    <property type="entry name" value="PROKAR_LIPOPROTEIN"/>
    <property type="match status" value="1"/>
</dbReference>